<name>A0A6N3AWU3_STROR</name>
<dbReference type="AlphaFoldDB" id="A0A6N3AWU3"/>
<proteinExistence type="predicted"/>
<dbReference type="EMBL" id="CACRUL010000012">
    <property type="protein sequence ID" value="VYT94120.1"/>
    <property type="molecule type" value="Genomic_DNA"/>
</dbReference>
<evidence type="ECO:0008006" key="2">
    <source>
        <dbReference type="Google" id="ProtNLM"/>
    </source>
</evidence>
<accession>A0A6N3AWU3</accession>
<organism evidence="1">
    <name type="scientific">Streptococcus oralis</name>
    <dbReference type="NCBI Taxonomy" id="1303"/>
    <lineage>
        <taxon>Bacteria</taxon>
        <taxon>Bacillati</taxon>
        <taxon>Bacillota</taxon>
        <taxon>Bacilli</taxon>
        <taxon>Lactobacillales</taxon>
        <taxon>Streptococcaceae</taxon>
        <taxon>Streptococcus</taxon>
    </lineage>
</organism>
<dbReference type="InterPro" id="IPR036086">
    <property type="entry name" value="ParB/Sulfiredoxin_sf"/>
</dbReference>
<protein>
    <recommendedName>
        <fullName evidence="2">Chromosome partitioning protein ParB</fullName>
    </recommendedName>
</protein>
<dbReference type="SUPFAM" id="SSF110849">
    <property type="entry name" value="ParB/Sulfiredoxin"/>
    <property type="match status" value="1"/>
</dbReference>
<sequence length="157" mass="18122">MFTSAQDQLILILVEEKELKIKITDLHPTQLYLSEKKLHDIQMLDQSAEIINVDPISILAFGNCFLITDGHHRAYQPLLASRDTISAEFDRDGGDELYHLYAQACEERKISSVLDLKHRILPQDEYEAKWYNWCDGFNQAATLLLKRKADETDKANK</sequence>
<reference evidence="1" key="1">
    <citation type="submission" date="2019-11" db="EMBL/GenBank/DDBJ databases">
        <authorList>
            <person name="Feng L."/>
        </authorList>
    </citation>
    <scope>NUCLEOTIDE SEQUENCE</scope>
    <source>
        <strain evidence="1">SrubneriLFYP117</strain>
    </source>
</reference>
<evidence type="ECO:0000313" key="1">
    <source>
        <dbReference type="EMBL" id="VYT94120.1"/>
    </source>
</evidence>
<gene>
    <name evidence="1" type="ORF">SRLFYP117_00617</name>
</gene>